<sequence length="186" mass="20355">MIGNQERFAQLREDLHVKYGHRVAENVIDEKLDELIASHTANAKVEDFIPIFVQREAEEFFGAARPHVRFAAGDNHALAERAVELTVKHGGSSIEADAVHILEGRKSLAEMPNFLVYLGADVAADGAQAQAAHDVHIWHVDTSGSAIAAEDDLEYRVLYMLGRLGIEPVTGAPVPTQRPANEERAS</sequence>
<protein>
    <submittedName>
        <fullName evidence="1">Uncharacterized protein</fullName>
    </submittedName>
</protein>
<gene>
    <name evidence="1" type="ORF">CENDO_10630</name>
</gene>
<organism evidence="1 2">
    <name type="scientific">Corynebacterium endometrii</name>
    <dbReference type="NCBI Taxonomy" id="2488819"/>
    <lineage>
        <taxon>Bacteria</taxon>
        <taxon>Bacillati</taxon>
        <taxon>Actinomycetota</taxon>
        <taxon>Actinomycetes</taxon>
        <taxon>Mycobacteriales</taxon>
        <taxon>Corynebacteriaceae</taxon>
        <taxon>Corynebacterium</taxon>
    </lineage>
</organism>
<dbReference type="AlphaFoldDB" id="A0A4P7QI80"/>
<evidence type="ECO:0000313" key="1">
    <source>
        <dbReference type="EMBL" id="QCB29379.1"/>
    </source>
</evidence>
<reference evidence="1 2" key="1">
    <citation type="submission" date="2019-04" db="EMBL/GenBank/DDBJ databases">
        <title>Corynebacterium endometrii sp. nov., isolated from the uterus of a cow with endometritis.</title>
        <authorList>
            <person name="Ballas P."/>
            <person name="Ruckert C."/>
            <person name="Wagener K."/>
            <person name="Drillich M."/>
            <person name="Kaempfer P."/>
            <person name="Busse H.-J."/>
            <person name="Ehling-Schulz M."/>
        </authorList>
    </citation>
    <scope>NUCLEOTIDE SEQUENCE [LARGE SCALE GENOMIC DNA]</scope>
    <source>
        <strain evidence="1 2">LMM-1653</strain>
    </source>
</reference>
<name>A0A4P7QI80_9CORY</name>
<dbReference type="RefSeq" id="WP_136141970.1">
    <property type="nucleotide sequence ID" value="NZ_CP039247.1"/>
</dbReference>
<proteinExistence type="predicted"/>
<dbReference type="Gene3D" id="1.10.8.1060">
    <property type="entry name" value="Corynebacterium glutamicum thioredoxin-dependent arsenate reductase, N-terminal domain"/>
    <property type="match status" value="1"/>
</dbReference>
<dbReference type="EMBL" id="CP039247">
    <property type="protein sequence ID" value="QCB29379.1"/>
    <property type="molecule type" value="Genomic_DNA"/>
</dbReference>
<accession>A0A4P7QI80</accession>
<dbReference type="KEGG" id="cee:CENDO_10630"/>
<dbReference type="OrthoDB" id="4411718at2"/>
<evidence type="ECO:0000313" key="2">
    <source>
        <dbReference type="Proteomes" id="UP000296352"/>
    </source>
</evidence>
<keyword evidence="2" id="KW-1185">Reference proteome</keyword>
<dbReference type="NCBIfam" id="NF046112">
    <property type="entry name" value="MSMEG_6209_Nter"/>
    <property type="match status" value="1"/>
</dbReference>
<dbReference type="Proteomes" id="UP000296352">
    <property type="component" value="Chromosome"/>
</dbReference>